<dbReference type="Proteomes" id="UP000203219">
    <property type="component" value="Segment"/>
</dbReference>
<gene>
    <name evidence="1" type="ORF">SALINJAH_72</name>
</gene>
<accession>A0A173GBI7</accession>
<protein>
    <submittedName>
        <fullName evidence="1">Uncharacterized protein</fullName>
    </submittedName>
</protein>
<organism evidence="1 2">
    <name type="scientific">Bacillus phage SalinJah</name>
    <dbReference type="NCBI Taxonomy" id="1837830"/>
    <lineage>
        <taxon>Viruses</taxon>
        <taxon>Duplodnaviria</taxon>
        <taxon>Heunggongvirae</taxon>
        <taxon>Uroviricota</taxon>
        <taxon>Caudoviricetes</taxon>
        <taxon>Herelleviridae</taxon>
        <taxon>Bastillevirinae</taxon>
        <taxon>Wphvirus</taxon>
        <taxon>Wphvirus BPS13</taxon>
    </lineage>
</organism>
<evidence type="ECO:0000313" key="1">
    <source>
        <dbReference type="EMBL" id="ANH50714.1"/>
    </source>
</evidence>
<sequence>MERPWQIDIIADDDVTQYKSVTKSRAMGLSEITPSDFTKVLADVPEAHYKDTLEELKRIEQHHRRINPKNC</sequence>
<proteinExistence type="predicted"/>
<dbReference type="GeneID" id="29059965"/>
<reference evidence="2" key="1">
    <citation type="submission" date="2016-04" db="EMBL/GenBank/DDBJ databases">
        <authorList>
            <person name="Adebesin M.O."/>
            <person name="Ahama K."/>
            <person name="Alekasir E.M."/>
            <person name="Ali S."/>
            <person name="Aligholizadeh E."/>
            <person name="Allison J.M."/>
            <person name="Alzaher A."/>
            <person name="Andaya C.D."/>
            <person name="Asfaw S."/>
            <person name="Bansal N."/>
            <person name="Beauchard M.A."/>
            <person name="Betancourt K.A."/>
            <person name="Bhatia B."/>
            <person name="Boretti N.A."/>
            <person name="Brondi J.N."/>
            <person name="Byrd C.E."/>
            <person name="Cao A."/>
            <person name="Cardosa E.A."/>
            <person name="Carter A."/>
            <person name="Chen S."/>
            <person name="Chen Y."/>
            <person name="Clara V.K."/>
            <person name="Cobuzzi M."/>
            <person name="Conn O.L."/>
            <person name="Crosby I.A."/>
            <person name="Daly S.B."/>
            <person name="Depaz I.X."/>
            <person name="Dhaurali S."/>
            <person name="Dowdy K.M."/>
            <person name="Edokobi N.B."/>
            <person name="Ekanayake A.B."/>
            <person name="Ekekwe S.O."/>
            <person name="Emond M.A."/>
            <person name="Endres L."/>
            <person name="Eng S."/>
            <person name="Felkoski S.A."/>
            <person name="Gant C.D."/>
            <person name="Gaskin B."/>
            <person name="Gondal S."/>
            <person name="Gutmann J."/>
            <person name="Ha T.-A."/>
            <person name="Habteyes H."/>
            <person name="Hariri O."/>
            <person name="Healey R.M."/>
            <person name="Heins J.L."/>
            <person name="Henderson A.L."/>
            <person name="Hernandez F.M."/>
            <person name="Hoang P.T."/>
            <person name="Hope K.T."/>
            <person name="Husna A."/>
            <person name="Hussain A."/>
            <person name="Imani O."/>
            <person name="Jackson N.L."/>
            <person name="Jacob V.M."/>
            <person name="Kang C."/>
            <person name="Kantov R.M."/>
            <person name="Kavuru S."/>
            <person name="Kerr M.S."/>
            <person name="Khan O.A."/>
            <person name="Khan T.M."/>
            <person name="King T."/>
            <person name="Kulkarni R."/>
            <person name="Li A."/>
            <person name="Maczka C."/>
            <person name="Maisonet E."/>
            <person name="Majethia P.M."/>
            <person name="Malik D.A."/>
            <person name="Mariam A."/>
            <person name="Marquess E.B."/>
            <person name="Mattison J."/>
            <person name="Mcdonald N."/>
            <person name="Mehr S."/>
            <person name="Mengers S.R."/>
            <person name="Michaels D.P."/>
            <person name="Mondal S."/>
            <person name="Monney D.B."/>
            <person name="Nakhleh S.I."/>
            <person name="Ndubuizu N.C."/>
            <person name="Nguyen A.H."/>
            <person name="Nguyen K.M."/>
            <person name="Nguyen M.T."/>
            <person name="Nicholas M.L."/>
            <person name="Nimalan J.P."/>
            <person name="O'Connell R.A."/>
            <person name="Odoi E."/>
            <person name="Ojo L."/>
            <person name="Okoye A.E."/>
            <person name="Olateru-Olagbegi O."/>
            <person name="Osei K.V."/>
            <person name="Osei-Tutu A."/>
            <person name="Palilla A.M."/>
            <person name="Pancholi S."/>
            <person name="Park J.H."/>
            <person name="Patel K."/>
            <person name="Patel P."/>
            <person name="Pennington E."/>
            <person name="Peterson R.E."/>
            <person name="Pon J."/>
            <person name="Pourkarim H."/>
            <person name="Reed M.L."/>
            <person name="Rottman V."/>
            <person name="Salazar J."/>
            <person name="Samet S."/>
            <person name="Sendze O."/>
            <person name="Stelmack M.A."/>
            <person name="Stinnett R."/>
            <person name="Tchouaga A.L."/>
            <person name="Thompson E.M."/>
            <person name="Tran N.G."/>
            <person name="Truong T."/>
            <person name="Udo J.A."/>
            <person name="Verona L.T."/>
            <person name="Vu T.-Q."/>
            <person name="Wade J."/>
            <person name="Wang N.Q."/>
            <person name="Waters Z.M."/>
            <person name="Wellman R.J."/>
            <person name="Woldegabreal S."/>
            <person name="Yee A.C."/>
            <person name="Yirefu M."/>
            <person name="Zahangir S."/>
            <person name="Zhai Y."/>
            <person name="Devine C.L."/>
            <person name="Liao K."/>
            <person name="Prasad P.K."/>
            <person name="Ruthenberg K.J."/>
            <person name="Shonk J.A."/>
            <person name="Way M."/>
            <person name="Yousufi H.K."/>
            <person name="Cao L."/>
            <person name="Fox J."/>
            <person name="Hobbs E."/>
            <person name="Kilic S."/>
            <person name="Nunn R."/>
            <person name="Patel R."/>
            <person name="Rubenstein M."/>
            <person name="Cresawn S.G."/>
            <person name="Russell D.A."/>
            <person name="Pope W.H."/>
            <person name="Jacobs-Sera D."/>
            <person name="Hendrix R.W."/>
            <person name="Hatfull G.F."/>
            <person name="Erill I."/>
            <person name="Caruso S.M."/>
        </authorList>
    </citation>
    <scope>NUCLEOTIDE SEQUENCE [LARGE SCALE GENOMIC DNA]</scope>
</reference>
<dbReference type="EMBL" id="KX011169">
    <property type="protein sequence ID" value="ANH50714.1"/>
    <property type="molecule type" value="Genomic_DNA"/>
</dbReference>
<name>A0A173GBI7_9CAUD</name>
<dbReference type="RefSeq" id="YP_009282026.1">
    <property type="nucleotide sequence ID" value="NC_031034.1"/>
</dbReference>
<dbReference type="KEGG" id="vg:29059965"/>
<evidence type="ECO:0000313" key="2">
    <source>
        <dbReference type="Proteomes" id="UP000203219"/>
    </source>
</evidence>